<dbReference type="InterPro" id="IPR038213">
    <property type="entry name" value="IFI6/IFI27-like_sf"/>
</dbReference>
<evidence type="ECO:0000256" key="5">
    <source>
        <dbReference type="ARBA" id="ARBA00023136"/>
    </source>
</evidence>
<sequence>MRGRATYLHGRREMKEMAYVEPRRNCHRRREQDAIIGPSTEHPPRLLQTSLAAMLRPAGTVAQGFVACLHATSMASAVALYHSFAFADPKDGSSSIALHVFAVVWGRLAHVGSAAGEWLGRAPSVALRWLKGATQIARGWLEEQRPLVADAWERASQAGNDDPLPFIPWLLRICRAAGHLLGHAASLALASLTGAAQTAQEWWKEHWPLVVEAVGRAAGAVNDRPLAFVLISGAIFLGPQILLIPLIALHLLFLFLLALIGFGTRGIIAGSLAAWYQSVYYGGHTLAGSLFSIFQSMGMKYNVLTLGNPVLIGIRLVAGVVFIYSLRVFLLQ</sequence>
<reference evidence="7" key="1">
    <citation type="submission" date="2014-09" db="EMBL/GenBank/DDBJ databases">
        <title>Genome sequence of the luminous mushroom Mycena chlorophos for searching fungal bioluminescence genes.</title>
        <authorList>
            <person name="Tanaka Y."/>
            <person name="Kasuga D."/>
            <person name="Oba Y."/>
            <person name="Hase S."/>
            <person name="Sato K."/>
            <person name="Oba Y."/>
            <person name="Sakakibara Y."/>
        </authorList>
    </citation>
    <scope>NUCLEOTIDE SEQUENCE</scope>
</reference>
<feature type="transmembrane region" description="Helical" evidence="6">
    <location>
        <begin position="310"/>
        <end position="330"/>
    </location>
</feature>
<feature type="transmembrane region" description="Helical" evidence="6">
    <location>
        <begin position="253"/>
        <end position="272"/>
    </location>
</feature>
<comment type="similarity">
    <text evidence="2">Belongs to the IFI6/IFI27 family.</text>
</comment>
<gene>
    <name evidence="7" type="ORF">MCHLO_09979</name>
</gene>
<feature type="transmembrane region" description="Helical" evidence="6">
    <location>
        <begin position="226"/>
        <end position="247"/>
    </location>
</feature>
<accession>A0ABQ0LR14</accession>
<organism evidence="7 8">
    <name type="scientific">Mycena chlorophos</name>
    <name type="common">Agaric fungus</name>
    <name type="synonym">Agaricus chlorophos</name>
    <dbReference type="NCBI Taxonomy" id="658473"/>
    <lineage>
        <taxon>Eukaryota</taxon>
        <taxon>Fungi</taxon>
        <taxon>Dikarya</taxon>
        <taxon>Basidiomycota</taxon>
        <taxon>Agaricomycotina</taxon>
        <taxon>Agaricomycetes</taxon>
        <taxon>Agaricomycetidae</taxon>
        <taxon>Agaricales</taxon>
        <taxon>Marasmiineae</taxon>
        <taxon>Mycenaceae</taxon>
        <taxon>Mycena</taxon>
    </lineage>
</organism>
<protein>
    <submittedName>
        <fullName evidence="7">Uncharacterized protein</fullName>
    </submittedName>
</protein>
<keyword evidence="8" id="KW-1185">Reference proteome</keyword>
<keyword evidence="4 6" id="KW-1133">Transmembrane helix</keyword>
<evidence type="ECO:0000313" key="8">
    <source>
        <dbReference type="Proteomes" id="UP000815677"/>
    </source>
</evidence>
<name>A0ABQ0LR14_MYCCL</name>
<feature type="transmembrane region" description="Helical" evidence="6">
    <location>
        <begin position="279"/>
        <end position="298"/>
    </location>
</feature>
<keyword evidence="5 6" id="KW-0472">Membrane</keyword>
<dbReference type="EMBL" id="DF848020">
    <property type="protein sequence ID" value="GAT52972.1"/>
    <property type="molecule type" value="Genomic_DNA"/>
</dbReference>
<dbReference type="InterPro" id="IPR009311">
    <property type="entry name" value="IFI6/IFI27-like"/>
</dbReference>
<comment type="subcellular location">
    <subcellularLocation>
        <location evidence="1">Membrane</location>
        <topology evidence="1">Multi-pass membrane protein</topology>
    </subcellularLocation>
</comment>
<dbReference type="Pfam" id="PF06140">
    <property type="entry name" value="Ifi-6-16"/>
    <property type="match status" value="1"/>
</dbReference>
<proteinExistence type="inferred from homology"/>
<evidence type="ECO:0000256" key="3">
    <source>
        <dbReference type="ARBA" id="ARBA00022692"/>
    </source>
</evidence>
<evidence type="ECO:0000256" key="1">
    <source>
        <dbReference type="ARBA" id="ARBA00004141"/>
    </source>
</evidence>
<evidence type="ECO:0000256" key="4">
    <source>
        <dbReference type="ARBA" id="ARBA00022989"/>
    </source>
</evidence>
<dbReference type="Gene3D" id="6.10.110.10">
    <property type="match status" value="1"/>
</dbReference>
<evidence type="ECO:0000313" key="7">
    <source>
        <dbReference type="EMBL" id="GAT52972.1"/>
    </source>
</evidence>
<evidence type="ECO:0000256" key="2">
    <source>
        <dbReference type="ARBA" id="ARBA00007262"/>
    </source>
</evidence>
<keyword evidence="3 6" id="KW-0812">Transmembrane</keyword>
<dbReference type="Proteomes" id="UP000815677">
    <property type="component" value="Unassembled WGS sequence"/>
</dbReference>
<evidence type="ECO:0000256" key="6">
    <source>
        <dbReference type="SAM" id="Phobius"/>
    </source>
</evidence>